<dbReference type="SUPFAM" id="SSF49265">
    <property type="entry name" value="Fibronectin type III"/>
    <property type="match status" value="1"/>
</dbReference>
<evidence type="ECO:0000256" key="1">
    <source>
        <dbReference type="ARBA" id="ARBA00011073"/>
    </source>
</evidence>
<dbReference type="InterPro" id="IPR050131">
    <property type="entry name" value="Peptidase_S8_subtilisin-like"/>
</dbReference>
<dbReference type="InterPro" id="IPR008979">
    <property type="entry name" value="Galactose-bd-like_sf"/>
</dbReference>
<sequence>MKIRRLLFIFSLTFSGFVFSQTQEDVEKITKNYDLEKLKELQVSYKKKEAAEKKAAYEAAKRNGWPIIIEKDGVYQELMKLTPDGFPLYYATESNVIAARSTRANYLNTGGGLGLTLDGQNMVARVWDGGPVRRLHSAFYTSSTNTASRITNVDVPFTTSNSNTNHGTHVAGTILALPWNPTSAPVRGMAPQATGRSFDWTDDESEAVSEVAMGMLLSNHSYGVPVSQIVNGNLSVLPSWYIGSYVEDSRVWDEIAYNSPFYLPVYSAGNDGNNNDNADPISGGLDKLVGNKVAKNVLTIANAQDATIAVDGSLTSVNINSGSSQGPTDDRRIKPDIAGNGTGLVSPISSSNTATADYSGTSMAAPNVTGSLLLLQQHYKNVTTSFMRSATLKGLACHTADDAGEIGPDPYFGWGLLNAKKAAETITNNGLSSWISEQRLNQGQTFTMTVRSNGGANNPLIASITWTDLPGEANNGQRLVPNDLFRSLVNDLDIRVTRNGTTFFPWKLNSTDPLLPATRVGDNNLDNVELVRIDSPAAGDYVITITHKGNLVTGGQNYSLVVTGISSSFGLISKSNDVVLCSTANASYTFDYKQSGAGTTNFTATGVPAGATVSFTPASLSANGTVTMNVTNLGSVTPGLYDIGIVGNNGTETETRIKSLRVFSSTFTPITLTSPLNGFNGTPASINLDWQDDNNAESYLVQVSTNSTFTTTVVNQVVQESNFIASNLNQDTVYYWRVVPSNRCGSATNASAIVNSFKTGIISCGNIFNATDFSDATIATTANVTASVPINVSGGIIIGDLKVTLDISHTWIGDMIISLEGPASIGSPEIILLNQPCTGSGSTYPNILATLDEAGAALVCEATSPVVRGIAAPFESFTAFNGLNADGVWTLKVSDVGNNDGGAINAVSLNFCNVVPGTLSSNDNVLGSLKVYPNPAKGIVNIDLGNVTGDTTYELFDVQGRKVISKVSSSNFETLNIENLSEGIYMLSIQNGGAKTTKKLVINK</sequence>
<evidence type="ECO:0000256" key="3">
    <source>
        <dbReference type="ARBA" id="ARBA00022729"/>
    </source>
</evidence>
<dbReference type="InterPro" id="IPR013783">
    <property type="entry name" value="Ig-like_fold"/>
</dbReference>
<dbReference type="InterPro" id="IPR026444">
    <property type="entry name" value="Secre_tail"/>
</dbReference>
<name>A0ABU9I3D5_9FLAO</name>
<feature type="region of interest" description="Disordered" evidence="7">
    <location>
        <begin position="320"/>
        <end position="345"/>
    </location>
</feature>
<feature type="signal peptide" evidence="8">
    <location>
        <begin position="1"/>
        <end position="20"/>
    </location>
</feature>
<evidence type="ECO:0000256" key="2">
    <source>
        <dbReference type="ARBA" id="ARBA00022670"/>
    </source>
</evidence>
<reference evidence="10 11" key="1">
    <citation type="submission" date="2024-04" db="EMBL/GenBank/DDBJ databases">
        <title>Flavobacterium sp. DGU41 16S ribosomal RNA gene Genome sequencing and assembly.</title>
        <authorList>
            <person name="Park S."/>
        </authorList>
    </citation>
    <scope>NUCLEOTIDE SEQUENCE [LARGE SCALE GENOMIC DNA]</scope>
    <source>
        <strain evidence="10 11">DGU41</strain>
    </source>
</reference>
<dbReference type="SUPFAM" id="SSF52743">
    <property type="entry name" value="Subtilisin-like"/>
    <property type="match status" value="1"/>
</dbReference>
<feature type="domain" description="P/Homo B" evidence="9">
    <location>
        <begin position="748"/>
        <end position="921"/>
    </location>
</feature>
<dbReference type="EMBL" id="JBBYHT010000001">
    <property type="protein sequence ID" value="MEL1246919.1"/>
    <property type="molecule type" value="Genomic_DNA"/>
</dbReference>
<evidence type="ECO:0000256" key="6">
    <source>
        <dbReference type="PROSITE-ProRule" id="PRU01240"/>
    </source>
</evidence>
<dbReference type="PROSITE" id="PS00137">
    <property type="entry name" value="SUBTILASE_HIS"/>
    <property type="match status" value="1"/>
</dbReference>
<protein>
    <submittedName>
        <fullName evidence="10">S8 family serine peptidase</fullName>
    </submittedName>
</protein>
<comment type="caution">
    <text evidence="6">Lacks conserved residue(s) required for the propagation of feature annotation.</text>
</comment>
<keyword evidence="4" id="KW-0378">Hydrolase</keyword>
<evidence type="ECO:0000256" key="5">
    <source>
        <dbReference type="ARBA" id="ARBA00022825"/>
    </source>
</evidence>
<dbReference type="SUPFAM" id="SSF49785">
    <property type="entry name" value="Galactose-binding domain-like"/>
    <property type="match status" value="2"/>
</dbReference>
<dbReference type="Gene3D" id="2.60.120.260">
    <property type="entry name" value="Galactose-binding domain-like"/>
    <property type="match status" value="1"/>
</dbReference>
<dbReference type="InterPro" id="IPR002884">
    <property type="entry name" value="P_dom"/>
</dbReference>
<dbReference type="Pfam" id="PF00082">
    <property type="entry name" value="Peptidase_S8"/>
    <property type="match status" value="1"/>
</dbReference>
<proteinExistence type="inferred from homology"/>
<dbReference type="NCBIfam" id="TIGR04183">
    <property type="entry name" value="Por_Secre_tail"/>
    <property type="match status" value="1"/>
</dbReference>
<dbReference type="CDD" id="cd04842">
    <property type="entry name" value="Peptidases_S8_Kp43_protease"/>
    <property type="match status" value="1"/>
</dbReference>
<dbReference type="InterPro" id="IPR036116">
    <property type="entry name" value="FN3_sf"/>
</dbReference>
<dbReference type="InterPro" id="IPR000209">
    <property type="entry name" value="Peptidase_S8/S53_dom"/>
</dbReference>
<organism evidence="10 11">
    <name type="scientific">Flavobacterium helocola</name>
    <dbReference type="NCBI Taxonomy" id="3139139"/>
    <lineage>
        <taxon>Bacteria</taxon>
        <taxon>Pseudomonadati</taxon>
        <taxon>Bacteroidota</taxon>
        <taxon>Flavobacteriia</taxon>
        <taxon>Flavobacteriales</taxon>
        <taxon>Flavobacteriaceae</taxon>
        <taxon>Flavobacterium</taxon>
    </lineage>
</organism>
<keyword evidence="3 8" id="KW-0732">Signal</keyword>
<dbReference type="PROSITE" id="PS51829">
    <property type="entry name" value="P_HOMO_B"/>
    <property type="match status" value="1"/>
</dbReference>
<keyword evidence="11" id="KW-1185">Reference proteome</keyword>
<dbReference type="InterPro" id="IPR022398">
    <property type="entry name" value="Peptidase_S8_His-AS"/>
</dbReference>
<dbReference type="Gene3D" id="2.60.40.10">
    <property type="entry name" value="Immunoglobulins"/>
    <property type="match status" value="1"/>
</dbReference>
<evidence type="ECO:0000259" key="9">
    <source>
        <dbReference type="PROSITE" id="PS51829"/>
    </source>
</evidence>
<evidence type="ECO:0000256" key="8">
    <source>
        <dbReference type="SAM" id="SignalP"/>
    </source>
</evidence>
<dbReference type="Pfam" id="PF01483">
    <property type="entry name" value="P_proprotein"/>
    <property type="match status" value="1"/>
</dbReference>
<comment type="similarity">
    <text evidence="1 6">Belongs to the peptidase S8 family.</text>
</comment>
<gene>
    <name evidence="10" type="ORF">AAEO58_02580</name>
</gene>
<evidence type="ECO:0000313" key="10">
    <source>
        <dbReference type="EMBL" id="MEL1246919.1"/>
    </source>
</evidence>
<feature type="chain" id="PRO_5046552910" evidence="8">
    <location>
        <begin position="21"/>
        <end position="1004"/>
    </location>
</feature>
<dbReference type="Gene3D" id="3.40.50.200">
    <property type="entry name" value="Peptidase S8/S53 domain"/>
    <property type="match status" value="1"/>
</dbReference>
<dbReference type="Pfam" id="PF18962">
    <property type="entry name" value="Por_Secre_tail"/>
    <property type="match status" value="1"/>
</dbReference>
<dbReference type="PANTHER" id="PTHR43806">
    <property type="entry name" value="PEPTIDASE S8"/>
    <property type="match status" value="1"/>
</dbReference>
<keyword evidence="2" id="KW-0645">Protease</keyword>
<dbReference type="PROSITE" id="PS00138">
    <property type="entry name" value="SUBTILASE_SER"/>
    <property type="match status" value="1"/>
</dbReference>
<dbReference type="InterPro" id="IPR036852">
    <property type="entry name" value="Peptidase_S8/S53_dom_sf"/>
</dbReference>
<dbReference type="PANTHER" id="PTHR43806:SF11">
    <property type="entry name" value="CEREVISIN-RELATED"/>
    <property type="match status" value="1"/>
</dbReference>
<evidence type="ECO:0000313" key="11">
    <source>
        <dbReference type="Proteomes" id="UP001393056"/>
    </source>
</evidence>
<dbReference type="PROSITE" id="PS51892">
    <property type="entry name" value="SUBTILASE"/>
    <property type="match status" value="1"/>
</dbReference>
<accession>A0ABU9I3D5</accession>
<keyword evidence="5" id="KW-0720">Serine protease</keyword>
<evidence type="ECO:0000256" key="7">
    <source>
        <dbReference type="SAM" id="MobiDB-lite"/>
    </source>
</evidence>
<dbReference type="InterPro" id="IPR015500">
    <property type="entry name" value="Peptidase_S8_subtilisin-rel"/>
</dbReference>
<dbReference type="Gene3D" id="2.60.120.380">
    <property type="match status" value="1"/>
</dbReference>
<comment type="caution">
    <text evidence="10">The sequence shown here is derived from an EMBL/GenBank/DDBJ whole genome shotgun (WGS) entry which is preliminary data.</text>
</comment>
<dbReference type="PRINTS" id="PR00723">
    <property type="entry name" value="SUBTILISIN"/>
</dbReference>
<dbReference type="RefSeq" id="WP_341681688.1">
    <property type="nucleotide sequence ID" value="NZ_JBBYHT010000001.1"/>
</dbReference>
<dbReference type="InterPro" id="IPR034058">
    <property type="entry name" value="TagA/B/C/D_pept_dom"/>
</dbReference>
<dbReference type="Proteomes" id="UP001393056">
    <property type="component" value="Unassembled WGS sequence"/>
</dbReference>
<dbReference type="InterPro" id="IPR023828">
    <property type="entry name" value="Peptidase_S8_Ser-AS"/>
</dbReference>
<evidence type="ECO:0000256" key="4">
    <source>
        <dbReference type="ARBA" id="ARBA00022801"/>
    </source>
</evidence>